<feature type="transmembrane region" description="Helical" evidence="7">
    <location>
        <begin position="747"/>
        <end position="774"/>
    </location>
</feature>
<evidence type="ECO:0000256" key="6">
    <source>
        <dbReference type="ARBA" id="ARBA00038076"/>
    </source>
</evidence>
<dbReference type="Pfam" id="PF12704">
    <property type="entry name" value="MacB_PCD"/>
    <property type="match status" value="1"/>
</dbReference>
<feature type="transmembrane region" description="Helical" evidence="7">
    <location>
        <begin position="252"/>
        <end position="276"/>
    </location>
</feature>
<evidence type="ECO:0000313" key="10">
    <source>
        <dbReference type="EMBL" id="KQC85721.1"/>
    </source>
</evidence>
<evidence type="ECO:0000256" key="1">
    <source>
        <dbReference type="ARBA" id="ARBA00004651"/>
    </source>
</evidence>
<comment type="subcellular location">
    <subcellularLocation>
        <location evidence="1">Cell membrane</location>
        <topology evidence="1">Multi-pass membrane protein</topology>
    </subcellularLocation>
</comment>
<gene>
    <name evidence="10" type="ORF">APZ18_00470</name>
</gene>
<evidence type="ECO:0000256" key="4">
    <source>
        <dbReference type="ARBA" id="ARBA00022989"/>
    </source>
</evidence>
<comment type="caution">
    <text evidence="10">The sequence shown here is derived from an EMBL/GenBank/DDBJ whole genome shotgun (WGS) entry which is preliminary data.</text>
</comment>
<evidence type="ECO:0008006" key="12">
    <source>
        <dbReference type="Google" id="ProtNLM"/>
    </source>
</evidence>
<feature type="transmembrane region" description="Helical" evidence="7">
    <location>
        <begin position="834"/>
        <end position="858"/>
    </location>
</feature>
<keyword evidence="11" id="KW-1185">Reference proteome</keyword>
<feature type="domain" description="ABC3 transporter permease C-terminal" evidence="8">
    <location>
        <begin position="259"/>
        <end position="382"/>
    </location>
</feature>
<organism evidence="10 11">
    <name type="scientific">Butyribacter intestini</name>
    <dbReference type="NCBI Taxonomy" id="1703332"/>
    <lineage>
        <taxon>Bacteria</taxon>
        <taxon>Bacillati</taxon>
        <taxon>Bacillota</taxon>
        <taxon>Clostridia</taxon>
        <taxon>Lachnospirales</taxon>
        <taxon>Lachnospiraceae</taxon>
        <taxon>Butyribacter</taxon>
    </lineage>
</organism>
<feature type="domain" description="MacB-like periplasmic core" evidence="9">
    <location>
        <begin position="19"/>
        <end position="182"/>
    </location>
</feature>
<dbReference type="RefSeq" id="WP_055940519.1">
    <property type="nucleotide sequence ID" value="NZ_LLKB01000001.1"/>
</dbReference>
<keyword evidence="2" id="KW-1003">Cell membrane</keyword>
<feature type="transmembrane region" description="Helical" evidence="7">
    <location>
        <begin position="800"/>
        <end position="822"/>
    </location>
</feature>
<dbReference type="GO" id="GO:0005886">
    <property type="term" value="C:plasma membrane"/>
    <property type="evidence" value="ECO:0007669"/>
    <property type="project" value="UniProtKB-SubCell"/>
</dbReference>
<evidence type="ECO:0000256" key="5">
    <source>
        <dbReference type="ARBA" id="ARBA00023136"/>
    </source>
</evidence>
<evidence type="ECO:0000256" key="2">
    <source>
        <dbReference type="ARBA" id="ARBA00022475"/>
    </source>
</evidence>
<keyword evidence="5 7" id="KW-0472">Membrane</keyword>
<keyword evidence="4 7" id="KW-1133">Transmembrane helix</keyword>
<evidence type="ECO:0000259" key="8">
    <source>
        <dbReference type="Pfam" id="PF02687"/>
    </source>
</evidence>
<dbReference type="InterPro" id="IPR003838">
    <property type="entry name" value="ABC3_permease_C"/>
</dbReference>
<dbReference type="AlphaFoldDB" id="A0AAW3JVE4"/>
<evidence type="ECO:0000313" key="11">
    <source>
        <dbReference type="Proteomes" id="UP000050833"/>
    </source>
</evidence>
<feature type="transmembrane region" description="Helical" evidence="7">
    <location>
        <begin position="304"/>
        <end position="330"/>
    </location>
</feature>
<evidence type="ECO:0000256" key="3">
    <source>
        <dbReference type="ARBA" id="ARBA00022692"/>
    </source>
</evidence>
<dbReference type="Pfam" id="PF02687">
    <property type="entry name" value="FtsX"/>
    <property type="match status" value="2"/>
</dbReference>
<dbReference type="PANTHER" id="PTHR30572">
    <property type="entry name" value="MEMBRANE COMPONENT OF TRANSPORTER-RELATED"/>
    <property type="match status" value="1"/>
</dbReference>
<comment type="similarity">
    <text evidence="6">Belongs to the ABC-4 integral membrane protein family.</text>
</comment>
<evidence type="ECO:0000259" key="9">
    <source>
        <dbReference type="Pfam" id="PF12704"/>
    </source>
</evidence>
<protein>
    <recommendedName>
        <fullName evidence="12">ABC transporter permease</fullName>
    </recommendedName>
</protein>
<name>A0AAW3JVE4_9FIRM</name>
<feature type="transmembrane region" description="Helical" evidence="7">
    <location>
        <begin position="431"/>
        <end position="453"/>
    </location>
</feature>
<dbReference type="PANTHER" id="PTHR30572:SF4">
    <property type="entry name" value="ABC TRANSPORTER PERMEASE YTRF"/>
    <property type="match status" value="1"/>
</dbReference>
<dbReference type="Proteomes" id="UP000050833">
    <property type="component" value="Unassembled WGS sequence"/>
</dbReference>
<feature type="domain" description="ABC3 transporter permease C-terminal" evidence="8">
    <location>
        <begin position="752"/>
        <end position="867"/>
    </location>
</feature>
<feature type="transmembrane region" description="Helical" evidence="7">
    <location>
        <begin position="350"/>
        <end position="374"/>
    </location>
</feature>
<sequence>MNIINRFTLRTLLKNKVRTFVTILGIILATAMFVSITSIITSLQNYMLDIVVEQSGEWQGQIYNIDKKSKEEICDKAADISEKSYVEIYENQGKSKDISFSGIDDNFRAMLTVKLKSGHMPKDNSQIIMTNMARSVYFENSKIGDKIKLKVDGKDREFEISGFSEVVTSNGDTSNDMQIFTKSGLISPKSYTMYFKCKNVSKVEGTFETLMKQLEKAKKADAGSDEDEITGYIHSVLLKFYGESSNHTYNRLLYAMAGILMAIIMVASVSLIHNAFSISISERTKQFGLLKSAGATRKQILRSVFFEAGILCIIGIPIGIIGIGITLNLLGNQFAMMFTDSGTSGISLTMHISVAGVLTAVAVTVITVLVSALIPAVKAVRLTVLQALKQNESMGLKRRNVKVNPLLGRLFGFEGKLADKNFKRNKRKQRVMVISIAISTALFVAVNSFTSYMSKSLELYGSNTVADLSMEVEKSAVEKSFKTVENALKGFKGVDNIDDGGYSMYDNVIAEINIKDVDSEYLNGLKKMNPEMIDEKKGIIRIDSHIWYLEDDIYNEYIKKNNIKNTNALAWPHLSIYNENEKKNYSYDIIKSDAAIKIYQAKEKKGYELGNVDSYKKLSQYYFEIPDDDGESAESKVYSGKEAFASQDVSVVRCNKKLPLCIGDASDNNVLTIVKPYSEIRNMPKGVVKNNYYTFAFKAKKHSEAKVNLKAFINKKMSGELKNYIPYIADYTHDKETSNAMVMIVNVFSYGFIVLISLIVIANVFNTISTNILLRRQEFAMLKSVGMTKKSLNKMMNYECVFYGIKGLIFGIIMAVIATYAMFNVMSEGFNVGFYIPVQSIVVVVISIFIVVFASMIYTMKKIKKDNVIETLRNDNI</sequence>
<dbReference type="EMBL" id="LLKB01000001">
    <property type="protein sequence ID" value="KQC85721.1"/>
    <property type="molecule type" value="Genomic_DNA"/>
</dbReference>
<proteinExistence type="inferred from homology"/>
<dbReference type="GO" id="GO:0022857">
    <property type="term" value="F:transmembrane transporter activity"/>
    <property type="evidence" value="ECO:0007669"/>
    <property type="project" value="TreeGrafter"/>
</dbReference>
<dbReference type="InterPro" id="IPR025857">
    <property type="entry name" value="MacB_PCD"/>
</dbReference>
<keyword evidence="3 7" id="KW-0812">Transmembrane</keyword>
<reference evidence="10 11" key="1">
    <citation type="submission" date="2015-10" db="EMBL/GenBank/DDBJ databases">
        <title>Butyribacter intestini gen. nov., sp. nov., a butyric acid-producing bacterium of the family Lachnospiraceae isolated from the human faeces.</title>
        <authorList>
            <person name="Zou Y."/>
            <person name="Xue W."/>
            <person name="Luo G."/>
            <person name="Lv M."/>
        </authorList>
    </citation>
    <scope>NUCLEOTIDE SEQUENCE [LARGE SCALE GENOMIC DNA]</scope>
    <source>
        <strain evidence="10 11">TF01-11</strain>
    </source>
</reference>
<evidence type="ECO:0000256" key="7">
    <source>
        <dbReference type="SAM" id="Phobius"/>
    </source>
</evidence>
<accession>A0AAW3JVE4</accession>
<dbReference type="InterPro" id="IPR050250">
    <property type="entry name" value="Macrolide_Exporter_MacB"/>
</dbReference>
<feature type="transmembrane region" description="Helical" evidence="7">
    <location>
        <begin position="20"/>
        <end position="40"/>
    </location>
</feature>